<dbReference type="EC" id="1.2.1.10" evidence="1"/>
<name>A0A1G2FYX6_9BACT</name>
<dbReference type="SUPFAM" id="SSF51735">
    <property type="entry name" value="NAD(P)-binding Rossmann-fold domains"/>
    <property type="match status" value="1"/>
</dbReference>
<accession>A0A1G2FYX6</accession>
<feature type="binding site" evidence="1">
    <location>
        <position position="270"/>
    </location>
    <ligand>
        <name>NAD(+)</name>
        <dbReference type="ChEBI" id="CHEBI:57540"/>
    </ligand>
</feature>
<keyword evidence="1" id="KW-0560">Oxidoreductase</keyword>
<organism evidence="3 4">
    <name type="scientific">Candidatus Ryanbacteria bacterium RIFCSPHIGHO2_01_FULL_45_22</name>
    <dbReference type="NCBI Taxonomy" id="1802114"/>
    <lineage>
        <taxon>Bacteria</taxon>
        <taxon>Candidatus Ryaniibacteriota</taxon>
    </lineage>
</organism>
<dbReference type="SUPFAM" id="SSF55347">
    <property type="entry name" value="Glyceraldehyde-3-phosphate dehydrogenase-like, C-terminal domain"/>
    <property type="match status" value="1"/>
</dbReference>
<protein>
    <recommendedName>
        <fullName evidence="1">Acetaldehyde dehydrogenase</fullName>
        <ecNumber evidence="1">1.2.1.10</ecNumber>
    </recommendedName>
    <alternativeName>
        <fullName evidence="1">Acetaldehyde dehydrogenase [acetylating]</fullName>
    </alternativeName>
</protein>
<dbReference type="PIRSF" id="PIRSF015689">
    <property type="entry name" value="Actaldh_dh_actl"/>
    <property type="match status" value="1"/>
</dbReference>
<dbReference type="NCBIfam" id="TIGR03215">
    <property type="entry name" value="ac_ald_DH_ac"/>
    <property type="match status" value="1"/>
</dbReference>
<dbReference type="AlphaFoldDB" id="A0A1G2FYX6"/>
<dbReference type="EMBL" id="MHNK01000019">
    <property type="protein sequence ID" value="OGZ43256.1"/>
    <property type="molecule type" value="Genomic_DNA"/>
</dbReference>
<dbReference type="InterPro" id="IPR015426">
    <property type="entry name" value="Acetylaldehyde_DH_C"/>
</dbReference>
<keyword evidence="1" id="KW-0058">Aromatic hydrocarbons catabolism</keyword>
<evidence type="ECO:0000313" key="3">
    <source>
        <dbReference type="EMBL" id="OGZ43256.1"/>
    </source>
</evidence>
<dbReference type="NCBIfam" id="NF006157">
    <property type="entry name" value="PRK08300.1"/>
    <property type="match status" value="1"/>
</dbReference>
<dbReference type="InterPro" id="IPR036291">
    <property type="entry name" value="NAD(P)-bd_dom_sf"/>
</dbReference>
<gene>
    <name evidence="3" type="ORF">A2719_01020</name>
</gene>
<dbReference type="InterPro" id="IPR003361">
    <property type="entry name" value="Acetaldehyde_dehydrogenase"/>
</dbReference>
<dbReference type="Gene3D" id="3.30.360.10">
    <property type="entry name" value="Dihydrodipicolinate Reductase, domain 2"/>
    <property type="match status" value="1"/>
</dbReference>
<dbReference type="HAMAP" id="MF_01657">
    <property type="entry name" value="Ac_ald_DH_ac"/>
    <property type="match status" value="1"/>
</dbReference>
<dbReference type="Proteomes" id="UP000177480">
    <property type="component" value="Unassembled WGS sequence"/>
</dbReference>
<comment type="caution">
    <text evidence="1">Lacks conserved residue(s) required for the propagation of feature annotation.</text>
</comment>
<dbReference type="STRING" id="1802114.A2719_01020"/>
<feature type="binding site" evidence="1">
    <location>
        <begin position="13"/>
        <end position="16"/>
    </location>
    <ligand>
        <name>NAD(+)</name>
        <dbReference type="ChEBI" id="CHEBI:57540"/>
    </ligand>
</feature>
<feature type="domain" description="Acetaldehyde dehydrogenase C-terminal" evidence="2">
    <location>
        <begin position="128"/>
        <end position="265"/>
    </location>
</feature>
<feature type="active site" description="Acyl-thioester intermediate" evidence="1">
    <location>
        <position position="128"/>
    </location>
</feature>
<reference evidence="3 4" key="1">
    <citation type="journal article" date="2016" name="Nat. Commun.">
        <title>Thousands of microbial genomes shed light on interconnected biogeochemical processes in an aquifer system.</title>
        <authorList>
            <person name="Anantharaman K."/>
            <person name="Brown C.T."/>
            <person name="Hug L.A."/>
            <person name="Sharon I."/>
            <person name="Castelle C.J."/>
            <person name="Probst A.J."/>
            <person name="Thomas B.C."/>
            <person name="Singh A."/>
            <person name="Wilkins M.J."/>
            <person name="Karaoz U."/>
            <person name="Brodie E.L."/>
            <person name="Williams K.H."/>
            <person name="Hubbard S.S."/>
            <person name="Banfield J.F."/>
        </authorList>
    </citation>
    <scope>NUCLEOTIDE SEQUENCE [LARGE SCALE GENOMIC DNA]</scope>
</reference>
<dbReference type="GO" id="GO:0051287">
    <property type="term" value="F:NAD binding"/>
    <property type="evidence" value="ECO:0007669"/>
    <property type="project" value="UniProtKB-UniRule"/>
</dbReference>
<dbReference type="Gene3D" id="3.40.50.720">
    <property type="entry name" value="NAD(P)-binding Rossmann-like Domain"/>
    <property type="match status" value="1"/>
</dbReference>
<dbReference type="GO" id="GO:0008774">
    <property type="term" value="F:acetaldehyde dehydrogenase (acetylating) activity"/>
    <property type="evidence" value="ECO:0007669"/>
    <property type="project" value="UniProtKB-UniRule"/>
</dbReference>
<evidence type="ECO:0000259" key="2">
    <source>
        <dbReference type="Pfam" id="PF09290"/>
    </source>
</evidence>
<comment type="caution">
    <text evidence="3">The sequence shown here is derived from an EMBL/GenBank/DDBJ whole genome shotgun (WGS) entry which is preliminary data.</text>
</comment>
<comment type="catalytic activity">
    <reaction evidence="1">
        <text>acetaldehyde + NAD(+) + CoA = acetyl-CoA + NADH + H(+)</text>
        <dbReference type="Rhea" id="RHEA:23288"/>
        <dbReference type="ChEBI" id="CHEBI:15343"/>
        <dbReference type="ChEBI" id="CHEBI:15378"/>
        <dbReference type="ChEBI" id="CHEBI:57287"/>
        <dbReference type="ChEBI" id="CHEBI:57288"/>
        <dbReference type="ChEBI" id="CHEBI:57540"/>
        <dbReference type="ChEBI" id="CHEBI:57945"/>
        <dbReference type="EC" id="1.2.1.10"/>
    </reaction>
</comment>
<sequence>MNRKKIQCGIIGTGNIGMDLLFKVRRSELLACSIFTGRDPESKGIQKAKEIGIRTSVNSIQAILDEPDICEIVFDTTSAKAHAIHAPILKKLGKFVIDLTPSRFGKMCVPVIDLEDGLHSENINMVTCGGQAIAPLAKALMEIHPEIEYIELVAAISSKSAGSGTRANIDEYTQTTKDAIEYYSGVPRAKALIILNPAEPPIRMHNTMYAEITNPKLEEIIRKVAEVAAHIKKYVPGYTLALEPTYENGRLTIMVEVEGQGDYLPAYSGNLDIITSAAVRVAEEYARKKYE</sequence>
<dbReference type="CDD" id="cd23933">
    <property type="entry name" value="ALDH_C"/>
    <property type="match status" value="1"/>
</dbReference>
<dbReference type="Pfam" id="PF09290">
    <property type="entry name" value="AcetDehyd-dimer"/>
    <property type="match status" value="1"/>
</dbReference>
<comment type="similarity">
    <text evidence="1">Belongs to the acetaldehyde dehydrogenase family.</text>
</comment>
<proteinExistence type="inferred from homology"/>
<evidence type="ECO:0000313" key="4">
    <source>
        <dbReference type="Proteomes" id="UP000177480"/>
    </source>
</evidence>
<keyword evidence="1" id="KW-0520">NAD</keyword>
<evidence type="ECO:0000256" key="1">
    <source>
        <dbReference type="HAMAP-Rule" id="MF_01657"/>
    </source>
</evidence>